<accession>A0ABR7KD69</accession>
<dbReference type="EMBL" id="JACRWG010000054">
    <property type="protein sequence ID" value="MBC6010665.1"/>
    <property type="molecule type" value="Genomic_DNA"/>
</dbReference>
<evidence type="ECO:0000256" key="1">
    <source>
        <dbReference type="ARBA" id="ARBA00009902"/>
    </source>
</evidence>
<dbReference type="CDD" id="cd18623">
    <property type="entry name" value="GH32_ScrB-like"/>
    <property type="match status" value="1"/>
</dbReference>
<keyword evidence="3 5" id="KW-0378">Hydrolase</keyword>
<evidence type="ECO:0000313" key="8">
    <source>
        <dbReference type="EMBL" id="MBC6010665.1"/>
    </source>
</evidence>
<keyword evidence="9" id="KW-1185">Reference proteome</keyword>
<dbReference type="RefSeq" id="WP_187012808.1">
    <property type="nucleotide sequence ID" value="NZ_JACRWG010000054.1"/>
</dbReference>
<dbReference type="Gene3D" id="2.60.120.560">
    <property type="entry name" value="Exo-inulinase, domain 1"/>
    <property type="match status" value="1"/>
</dbReference>
<dbReference type="EC" id="3.2.1.26" evidence="2"/>
<evidence type="ECO:0000313" key="9">
    <source>
        <dbReference type="Proteomes" id="UP000603474"/>
    </source>
</evidence>
<name>A0ABR7KD69_9FIRM</name>
<dbReference type="Pfam" id="PF08244">
    <property type="entry name" value="Glyco_hydro_32C"/>
    <property type="match status" value="1"/>
</dbReference>
<dbReference type="Proteomes" id="UP000603474">
    <property type="component" value="Unassembled WGS sequence"/>
</dbReference>
<proteinExistence type="inferred from homology"/>
<gene>
    <name evidence="8" type="ORF">H8909_10550</name>
</gene>
<dbReference type="SUPFAM" id="SSF49899">
    <property type="entry name" value="Concanavalin A-like lectins/glucanases"/>
    <property type="match status" value="1"/>
</dbReference>
<evidence type="ECO:0000259" key="6">
    <source>
        <dbReference type="Pfam" id="PF00251"/>
    </source>
</evidence>
<sequence length="421" mass="48654">MKNRKQAYHIETEKGLINDPNGLSYFKGKYYVFFQWNPNTTDHSYKVWGKTTSQDLIHWSEPIIALQASEAYDKDGTYSGSAVSDGETLSLYYTGNVKREGVRYPEQCLAQSKDGVHFKKYGSVLSLPDDYTGHFRDPKVTKEDVWKMIIGGQNKKTGRGNIIQYTSIDGTSFKFNKIIGISKQYEMIECPDLFTLDAHEVLIYGLQSRNNDTDECLDAHAVYLIDTLSDLDKGMHMDEGYDFYAPQTFVDAQGRRIMLAWMSRFSDAQEVEFAKDGHIHCLTMPRELSVKKGKLIQLPVREMYELCHEIPYTNHMKIQRQAMIEISPLEHISFSINKELSIHFNEGISIERYDWAEQKYQKKSWPIKINHMEIWLDTSSVEIFANNGEFVYSARLDPQAEDLLLASSKESQNINVYRLEI</sequence>
<comment type="caution">
    <text evidence="8">The sequence shown here is derived from an EMBL/GenBank/DDBJ whole genome shotgun (WGS) entry which is preliminary data.</text>
</comment>
<evidence type="ECO:0000256" key="2">
    <source>
        <dbReference type="ARBA" id="ARBA00012758"/>
    </source>
</evidence>
<dbReference type="InterPro" id="IPR001362">
    <property type="entry name" value="Glyco_hydro_32"/>
</dbReference>
<organism evidence="8 9">
    <name type="scientific">Catenibacterium faecis</name>
    <dbReference type="NCBI Taxonomy" id="2764323"/>
    <lineage>
        <taxon>Bacteria</taxon>
        <taxon>Bacillati</taxon>
        <taxon>Bacillota</taxon>
        <taxon>Erysipelotrichia</taxon>
        <taxon>Erysipelotrichales</taxon>
        <taxon>Coprobacillaceae</taxon>
        <taxon>Catenibacterium</taxon>
    </lineage>
</organism>
<dbReference type="SMART" id="SM00640">
    <property type="entry name" value="Glyco_32"/>
    <property type="match status" value="1"/>
</dbReference>
<dbReference type="InterPro" id="IPR013148">
    <property type="entry name" value="Glyco_hydro_32_N"/>
</dbReference>
<dbReference type="SUPFAM" id="SSF75005">
    <property type="entry name" value="Arabinanase/levansucrase/invertase"/>
    <property type="match status" value="1"/>
</dbReference>
<keyword evidence="4 5" id="KW-0326">Glycosidase</keyword>
<evidence type="ECO:0000256" key="5">
    <source>
        <dbReference type="RuleBase" id="RU362110"/>
    </source>
</evidence>
<evidence type="ECO:0000259" key="7">
    <source>
        <dbReference type="Pfam" id="PF08244"/>
    </source>
</evidence>
<dbReference type="GO" id="GO:0016787">
    <property type="term" value="F:hydrolase activity"/>
    <property type="evidence" value="ECO:0007669"/>
    <property type="project" value="UniProtKB-KW"/>
</dbReference>
<dbReference type="InterPro" id="IPR013189">
    <property type="entry name" value="Glyco_hydro_32_C"/>
</dbReference>
<comment type="similarity">
    <text evidence="1 5">Belongs to the glycosyl hydrolase 32 family.</text>
</comment>
<dbReference type="Gene3D" id="2.115.10.20">
    <property type="entry name" value="Glycosyl hydrolase domain, family 43"/>
    <property type="match status" value="1"/>
</dbReference>
<evidence type="ECO:0000256" key="3">
    <source>
        <dbReference type="ARBA" id="ARBA00022801"/>
    </source>
</evidence>
<dbReference type="PANTHER" id="PTHR43101:SF1">
    <property type="entry name" value="BETA-FRUCTOSIDASE"/>
    <property type="match status" value="1"/>
</dbReference>
<dbReference type="InterPro" id="IPR051214">
    <property type="entry name" value="GH32_Enzymes"/>
</dbReference>
<feature type="domain" description="Glycosyl hydrolase family 32 N-terminal" evidence="6">
    <location>
        <begin position="9"/>
        <end position="299"/>
    </location>
</feature>
<reference evidence="8 9" key="1">
    <citation type="submission" date="2020-08" db="EMBL/GenBank/DDBJ databases">
        <authorList>
            <person name="Liu C."/>
            <person name="Sun Q."/>
        </authorList>
    </citation>
    <scope>NUCLEOTIDE SEQUENCE [LARGE SCALE GENOMIC DNA]</scope>
    <source>
        <strain evidence="8 9">NSJ-22</strain>
    </source>
</reference>
<dbReference type="InterPro" id="IPR023296">
    <property type="entry name" value="Glyco_hydro_beta-prop_sf"/>
</dbReference>
<dbReference type="InterPro" id="IPR013320">
    <property type="entry name" value="ConA-like_dom_sf"/>
</dbReference>
<dbReference type="PANTHER" id="PTHR43101">
    <property type="entry name" value="BETA-FRUCTOSIDASE"/>
    <property type="match status" value="1"/>
</dbReference>
<dbReference type="Pfam" id="PF00251">
    <property type="entry name" value="Glyco_hydro_32N"/>
    <property type="match status" value="1"/>
</dbReference>
<protein>
    <recommendedName>
        <fullName evidence="2">beta-fructofuranosidase</fullName>
        <ecNumber evidence="2">3.2.1.26</ecNumber>
    </recommendedName>
</protein>
<feature type="domain" description="Glycosyl hydrolase family 32 C-terminal" evidence="7">
    <location>
        <begin position="370"/>
        <end position="401"/>
    </location>
</feature>
<evidence type="ECO:0000256" key="4">
    <source>
        <dbReference type="ARBA" id="ARBA00023295"/>
    </source>
</evidence>